<comment type="similarity">
    <text evidence="4 18">Belongs to the folylpolyglutamate synthase family.</text>
</comment>
<evidence type="ECO:0000256" key="2">
    <source>
        <dbReference type="ARBA" id="ARBA00004799"/>
    </source>
</evidence>
<comment type="catalytic activity">
    <reaction evidence="17">
        <text>7,8-dihydropteroate + L-glutamate + ATP = 7,8-dihydrofolate + ADP + phosphate + H(+)</text>
        <dbReference type="Rhea" id="RHEA:23584"/>
        <dbReference type="ChEBI" id="CHEBI:15378"/>
        <dbReference type="ChEBI" id="CHEBI:17839"/>
        <dbReference type="ChEBI" id="CHEBI:29985"/>
        <dbReference type="ChEBI" id="CHEBI:30616"/>
        <dbReference type="ChEBI" id="CHEBI:43474"/>
        <dbReference type="ChEBI" id="CHEBI:57451"/>
        <dbReference type="ChEBI" id="CHEBI:456216"/>
        <dbReference type="EC" id="6.3.2.12"/>
    </reaction>
</comment>
<evidence type="ECO:0000256" key="12">
    <source>
        <dbReference type="ARBA" id="ARBA00022840"/>
    </source>
</evidence>
<comment type="catalytic activity">
    <reaction evidence="16">
        <text>(6S)-5,6,7,8-tetrahydrofolyl-(gamma-L-Glu)(n) + L-glutamate + ATP = (6S)-5,6,7,8-tetrahydrofolyl-(gamma-L-Glu)(n+1) + ADP + phosphate + H(+)</text>
        <dbReference type="Rhea" id="RHEA:10580"/>
        <dbReference type="Rhea" id="RHEA-COMP:14738"/>
        <dbReference type="Rhea" id="RHEA-COMP:14740"/>
        <dbReference type="ChEBI" id="CHEBI:15378"/>
        <dbReference type="ChEBI" id="CHEBI:29985"/>
        <dbReference type="ChEBI" id="CHEBI:30616"/>
        <dbReference type="ChEBI" id="CHEBI:43474"/>
        <dbReference type="ChEBI" id="CHEBI:141005"/>
        <dbReference type="ChEBI" id="CHEBI:456216"/>
        <dbReference type="EC" id="6.3.2.17"/>
    </reaction>
</comment>
<reference evidence="21 22" key="1">
    <citation type="journal article" date="2016" name="Front. Microbiol.">
        <title>Comprehensive Phylogenetic Analysis of Bovine Non-aureus Staphylococci Species Based on Whole-Genome Sequencing.</title>
        <authorList>
            <person name="Naushad S."/>
            <person name="Barkema H.W."/>
            <person name="Luby C."/>
            <person name="Condas L.A."/>
            <person name="Nobrega D.B."/>
            <person name="Carson D.A."/>
            <person name="De Buck J."/>
        </authorList>
    </citation>
    <scope>NUCLEOTIDE SEQUENCE [LARGE SCALE GENOMIC DNA]</scope>
    <source>
        <strain evidence="21 22">SNUC 2993</strain>
    </source>
</reference>
<evidence type="ECO:0000256" key="11">
    <source>
        <dbReference type="ARBA" id="ARBA00022741"/>
    </source>
</evidence>
<evidence type="ECO:0000256" key="1">
    <source>
        <dbReference type="ARBA" id="ARBA00001946"/>
    </source>
</evidence>
<evidence type="ECO:0000256" key="3">
    <source>
        <dbReference type="ARBA" id="ARBA00005150"/>
    </source>
</evidence>
<dbReference type="InterPro" id="IPR036615">
    <property type="entry name" value="Mur_ligase_C_dom_sf"/>
</dbReference>
<gene>
    <name evidence="21" type="ORF">BU085_07815</name>
</gene>
<dbReference type="Gene3D" id="3.40.1190.10">
    <property type="entry name" value="Mur-like, catalytic domain"/>
    <property type="match status" value="1"/>
</dbReference>
<evidence type="ECO:0000256" key="15">
    <source>
        <dbReference type="ARBA" id="ARBA00030592"/>
    </source>
</evidence>
<dbReference type="GO" id="GO:0046656">
    <property type="term" value="P:folic acid biosynthetic process"/>
    <property type="evidence" value="ECO:0007669"/>
    <property type="project" value="UniProtKB-KW"/>
</dbReference>
<evidence type="ECO:0000256" key="18">
    <source>
        <dbReference type="PIRNR" id="PIRNR001563"/>
    </source>
</evidence>
<evidence type="ECO:0000313" key="22">
    <source>
        <dbReference type="Proteomes" id="UP000240717"/>
    </source>
</evidence>
<name>A0A2T4PZV2_STAWA</name>
<comment type="pathway">
    <text evidence="3">Cofactor biosynthesis; tetrahydrofolylpolyglutamate biosynthesis.</text>
</comment>
<keyword evidence="9 18" id="KW-0436">Ligase</keyword>
<dbReference type="GO" id="GO:0046872">
    <property type="term" value="F:metal ion binding"/>
    <property type="evidence" value="ECO:0007669"/>
    <property type="project" value="UniProtKB-KW"/>
</dbReference>
<evidence type="ECO:0000256" key="4">
    <source>
        <dbReference type="ARBA" id="ARBA00008276"/>
    </source>
</evidence>
<evidence type="ECO:0000313" key="21">
    <source>
        <dbReference type="EMBL" id="PTI50756.1"/>
    </source>
</evidence>
<comment type="cofactor">
    <cofactor evidence="1">
        <name>Mg(2+)</name>
        <dbReference type="ChEBI" id="CHEBI:18420"/>
    </cofactor>
</comment>
<dbReference type="Pfam" id="PF02875">
    <property type="entry name" value="Mur_ligase_C"/>
    <property type="match status" value="1"/>
</dbReference>
<evidence type="ECO:0000256" key="13">
    <source>
        <dbReference type="ARBA" id="ARBA00022842"/>
    </source>
</evidence>
<evidence type="ECO:0000256" key="16">
    <source>
        <dbReference type="ARBA" id="ARBA00047493"/>
    </source>
</evidence>
<dbReference type="EC" id="6.3.2.17" evidence="7"/>
<dbReference type="GO" id="GO:0004326">
    <property type="term" value="F:tetrahydrofolylpolyglutamate synthase activity"/>
    <property type="evidence" value="ECO:0007669"/>
    <property type="project" value="UniProtKB-EC"/>
</dbReference>
<dbReference type="Pfam" id="PF08245">
    <property type="entry name" value="Mur_ligase_M"/>
    <property type="match status" value="1"/>
</dbReference>
<organism evidence="21 22">
    <name type="scientific">Staphylococcus warneri</name>
    <dbReference type="NCBI Taxonomy" id="1292"/>
    <lineage>
        <taxon>Bacteria</taxon>
        <taxon>Bacillati</taxon>
        <taxon>Bacillota</taxon>
        <taxon>Bacilli</taxon>
        <taxon>Bacillales</taxon>
        <taxon>Staphylococcaceae</taxon>
        <taxon>Staphylococcus</taxon>
    </lineage>
</organism>
<comment type="subunit">
    <text evidence="5">Monomer.</text>
</comment>
<evidence type="ECO:0000259" key="20">
    <source>
        <dbReference type="Pfam" id="PF08245"/>
    </source>
</evidence>
<dbReference type="SUPFAM" id="SSF53623">
    <property type="entry name" value="MurD-like peptide ligases, catalytic domain"/>
    <property type="match status" value="1"/>
</dbReference>
<dbReference type="AlphaFoldDB" id="A0A2T4PZV2"/>
<dbReference type="InterPro" id="IPR004101">
    <property type="entry name" value="Mur_ligase_C"/>
</dbReference>
<evidence type="ECO:0000256" key="6">
    <source>
        <dbReference type="ARBA" id="ARBA00013023"/>
    </source>
</evidence>
<comment type="caution">
    <text evidence="21">The sequence shown here is derived from an EMBL/GenBank/DDBJ whole genome shotgun (WGS) entry which is preliminary data.</text>
</comment>
<keyword evidence="13" id="KW-0460">Magnesium</keyword>
<evidence type="ECO:0000256" key="14">
    <source>
        <dbReference type="ARBA" id="ARBA00022909"/>
    </source>
</evidence>
<keyword evidence="10" id="KW-0479">Metal-binding</keyword>
<dbReference type="InterPro" id="IPR036565">
    <property type="entry name" value="Mur-like_cat_sf"/>
</dbReference>
<dbReference type="InterPro" id="IPR013221">
    <property type="entry name" value="Mur_ligase_cen"/>
</dbReference>
<accession>A0A2T4PZV2</accession>
<feature type="domain" description="Mur ligase central" evidence="20">
    <location>
        <begin position="44"/>
        <end position="267"/>
    </location>
</feature>
<dbReference type="GO" id="GO:0005737">
    <property type="term" value="C:cytoplasm"/>
    <property type="evidence" value="ECO:0007669"/>
    <property type="project" value="TreeGrafter"/>
</dbReference>
<dbReference type="EMBL" id="PZEV01000023">
    <property type="protein sequence ID" value="PTI50756.1"/>
    <property type="molecule type" value="Genomic_DNA"/>
</dbReference>
<evidence type="ECO:0000256" key="5">
    <source>
        <dbReference type="ARBA" id="ARBA00011245"/>
    </source>
</evidence>
<dbReference type="PANTHER" id="PTHR11136:SF0">
    <property type="entry name" value="DIHYDROFOLATE SYNTHETASE-RELATED"/>
    <property type="match status" value="1"/>
</dbReference>
<keyword evidence="12 18" id="KW-0067">ATP-binding</keyword>
<evidence type="ECO:0000256" key="10">
    <source>
        <dbReference type="ARBA" id="ARBA00022723"/>
    </source>
</evidence>
<feature type="domain" description="Mur ligase C-terminal" evidence="19">
    <location>
        <begin position="295"/>
        <end position="395"/>
    </location>
</feature>
<dbReference type="GO" id="GO:0008841">
    <property type="term" value="F:dihydrofolate synthase activity"/>
    <property type="evidence" value="ECO:0007669"/>
    <property type="project" value="UniProtKB-EC"/>
</dbReference>
<dbReference type="GO" id="GO:0005524">
    <property type="term" value="F:ATP binding"/>
    <property type="evidence" value="ECO:0007669"/>
    <property type="project" value="UniProtKB-KW"/>
</dbReference>
<evidence type="ECO:0000256" key="9">
    <source>
        <dbReference type="ARBA" id="ARBA00022598"/>
    </source>
</evidence>
<dbReference type="PIRSF" id="PIRSF001563">
    <property type="entry name" value="Folylpolyglu_synth"/>
    <property type="match status" value="1"/>
</dbReference>
<dbReference type="FunFam" id="3.40.1190.10:FF:000004">
    <property type="entry name" value="Dihydrofolate synthase/folylpolyglutamate synthase"/>
    <property type="match status" value="1"/>
</dbReference>
<dbReference type="Gene3D" id="3.90.190.20">
    <property type="entry name" value="Mur ligase, C-terminal domain"/>
    <property type="match status" value="1"/>
</dbReference>
<sequence length="421" mass="47851">MNYLDSLYWIHERTKFGIKPGVKRVEWMLEKLNNPQQHIKGIHVGGTNGKGSTVAYLRAALVENNYEVGTFTSPFIETFNERISLNGYPISNDEIVELVSRVKPVSESLEVETELGNATEFEIITTMMFLYFGEIHPVDFVIIEAGLGIKNDSTNVFNPIMSILTSIGLDHTDILGNTYLDIAKDKGDIIKPNTPVIYSVKNEDALKYIRDYAVEQNATPIELDREIIVVSQDDEFTYRYKDYELETIILNMLGEHQKENASLAITALIELNEAGIIELDFNKMIDGIESVNWIGRIEQVKEHPLMIIDGAHNNESVDALIDTIKQYYGRDQIDILFSAIKGKPICDMLNKLEDIASHFYITDFDFPKALSKEEIAENINRDNVELVDDYVEFLENYDGKGLIITGSLYFISEVKSKTNFD</sequence>
<evidence type="ECO:0000256" key="8">
    <source>
        <dbReference type="ARBA" id="ARBA00019357"/>
    </source>
</evidence>
<protein>
    <recommendedName>
        <fullName evidence="8">Dihydrofolate synthase/folylpolyglutamate synthase</fullName>
        <ecNumber evidence="6">6.3.2.12</ecNumber>
        <ecNumber evidence="7">6.3.2.17</ecNumber>
    </recommendedName>
    <alternativeName>
        <fullName evidence="15">Tetrahydrofolylpolyglutamate synthase</fullName>
    </alternativeName>
</protein>
<dbReference type="RefSeq" id="WP_002451785.1">
    <property type="nucleotide sequence ID" value="NZ_CP054017.1"/>
</dbReference>
<dbReference type="Proteomes" id="UP000240717">
    <property type="component" value="Unassembled WGS sequence"/>
</dbReference>
<keyword evidence="11 18" id="KW-0547">Nucleotide-binding</keyword>
<dbReference type="PANTHER" id="PTHR11136">
    <property type="entry name" value="FOLYLPOLYGLUTAMATE SYNTHASE-RELATED"/>
    <property type="match status" value="1"/>
</dbReference>
<keyword evidence="14" id="KW-0289">Folate biosynthesis</keyword>
<dbReference type="NCBIfam" id="TIGR01499">
    <property type="entry name" value="folC"/>
    <property type="match status" value="1"/>
</dbReference>
<proteinExistence type="inferred from homology"/>
<dbReference type="SUPFAM" id="SSF53244">
    <property type="entry name" value="MurD-like peptide ligases, peptide-binding domain"/>
    <property type="match status" value="1"/>
</dbReference>
<evidence type="ECO:0000256" key="17">
    <source>
        <dbReference type="ARBA" id="ARBA00049161"/>
    </source>
</evidence>
<evidence type="ECO:0000256" key="7">
    <source>
        <dbReference type="ARBA" id="ARBA00013025"/>
    </source>
</evidence>
<evidence type="ECO:0000259" key="19">
    <source>
        <dbReference type="Pfam" id="PF02875"/>
    </source>
</evidence>
<comment type="pathway">
    <text evidence="2">Cofactor biosynthesis; tetrahydrofolate biosynthesis; 7,8-dihydrofolate from 2-amino-4-hydroxy-6-hydroxymethyl-7,8-dihydropteridine diphosphate and 4-aminobenzoate: step 2/2.</text>
</comment>
<dbReference type="EC" id="6.3.2.12" evidence="6"/>
<dbReference type="InterPro" id="IPR001645">
    <property type="entry name" value="Folylpolyglutamate_synth"/>
</dbReference>
<dbReference type="STRING" id="1194526.A284_05465"/>